<dbReference type="Proteomes" id="UP001174208">
    <property type="component" value="Unassembled WGS sequence"/>
</dbReference>
<dbReference type="InterPro" id="IPR005122">
    <property type="entry name" value="Uracil-DNA_glycosylase-like"/>
</dbReference>
<protein>
    <submittedName>
        <fullName evidence="2">Uracil-DNA glycosylase family protein</fullName>
    </submittedName>
</protein>
<accession>A0ABT8K6T5</accession>
<reference evidence="2" key="1">
    <citation type="submission" date="2023-06" db="EMBL/GenBank/DDBJ databases">
        <title>MT1 and MT2 Draft Genomes of Novel Species.</title>
        <authorList>
            <person name="Venkateswaran K."/>
        </authorList>
    </citation>
    <scope>NUCLEOTIDE SEQUENCE</scope>
    <source>
        <strain evidence="2">F6_8S_P_1B</strain>
    </source>
</reference>
<keyword evidence="3" id="KW-1185">Reference proteome</keyword>
<organism evidence="2 3">
    <name type="scientific">Leifsonia williamsii</name>
    <dbReference type="NCBI Taxonomy" id="3035919"/>
    <lineage>
        <taxon>Bacteria</taxon>
        <taxon>Bacillati</taxon>
        <taxon>Actinomycetota</taxon>
        <taxon>Actinomycetes</taxon>
        <taxon>Micrococcales</taxon>
        <taxon>Microbacteriaceae</taxon>
        <taxon>Leifsonia</taxon>
    </lineage>
</organism>
<dbReference type="RefSeq" id="WP_301209961.1">
    <property type="nucleotide sequence ID" value="NZ_JAROCF010000001.1"/>
</dbReference>
<dbReference type="EMBL" id="JAROCF010000001">
    <property type="protein sequence ID" value="MDN4613149.1"/>
    <property type="molecule type" value="Genomic_DNA"/>
</dbReference>
<dbReference type="Gene3D" id="3.40.470.10">
    <property type="entry name" value="Uracil-DNA glycosylase-like domain"/>
    <property type="match status" value="1"/>
</dbReference>
<dbReference type="SUPFAM" id="SSF52141">
    <property type="entry name" value="Uracil-DNA glycosylase-like"/>
    <property type="match status" value="1"/>
</dbReference>
<gene>
    <name evidence="2" type="ORF">P5G50_01680</name>
</gene>
<dbReference type="SMART" id="SM00987">
    <property type="entry name" value="UreE_C"/>
    <property type="match status" value="1"/>
</dbReference>
<comment type="caution">
    <text evidence="2">The sequence shown here is derived from an EMBL/GenBank/DDBJ whole genome shotgun (WGS) entry which is preliminary data.</text>
</comment>
<sequence length="198" mass="21316">MDTALTSSKTQRVRDPHVAPLNRLVESWRSADTRRFVPWFDPDDGGVNARVLVLLERPAPSTVAAGSKGFSSEDNASASSRAFRAARMAAGVDRGDILRWNIVPWVSTGSLSPLRIAEIDEARDALHVLLCALPRLRGIVALGSAALAGSMRYLTLHDGPVVLPVFAAPHPSPANAARRAERPIRIANALRRARDCSG</sequence>
<evidence type="ECO:0000259" key="1">
    <source>
        <dbReference type="SMART" id="SM00986"/>
    </source>
</evidence>
<dbReference type="Pfam" id="PF03167">
    <property type="entry name" value="UDG"/>
    <property type="match status" value="1"/>
</dbReference>
<name>A0ABT8K6T5_9MICO</name>
<feature type="domain" description="Uracil-DNA glycosylase-like" evidence="1">
    <location>
        <begin position="42"/>
        <end position="191"/>
    </location>
</feature>
<dbReference type="SMART" id="SM00986">
    <property type="entry name" value="UDG"/>
    <property type="match status" value="1"/>
</dbReference>
<dbReference type="InterPro" id="IPR036895">
    <property type="entry name" value="Uracil-DNA_glycosylase-like_sf"/>
</dbReference>
<evidence type="ECO:0000313" key="2">
    <source>
        <dbReference type="EMBL" id="MDN4613149.1"/>
    </source>
</evidence>
<evidence type="ECO:0000313" key="3">
    <source>
        <dbReference type="Proteomes" id="UP001174208"/>
    </source>
</evidence>
<proteinExistence type="predicted"/>